<dbReference type="Proteomes" id="UP001222275">
    <property type="component" value="Chromosome"/>
</dbReference>
<organism evidence="2 3">
    <name type="scientific">Thiomicrorhabdus lithotrophica</name>
    <dbReference type="NCBI Taxonomy" id="2949997"/>
    <lineage>
        <taxon>Bacteria</taxon>
        <taxon>Pseudomonadati</taxon>
        <taxon>Pseudomonadota</taxon>
        <taxon>Gammaproteobacteria</taxon>
        <taxon>Thiotrichales</taxon>
        <taxon>Piscirickettsiaceae</taxon>
        <taxon>Thiomicrorhabdus</taxon>
    </lineage>
</organism>
<name>A0ABY8CAL6_9GAMM</name>
<evidence type="ECO:0000259" key="1">
    <source>
        <dbReference type="Pfam" id="PF10005"/>
    </source>
</evidence>
<keyword evidence="3" id="KW-1185">Reference proteome</keyword>
<dbReference type="Pfam" id="PF10005">
    <property type="entry name" value="Zn_ribbon_DZR_6"/>
    <property type="match status" value="1"/>
</dbReference>
<sequence length="346" mass="40226">MKRFYCQCEQEIFINNAFCEKCGRDLIYDPQAQTMWSGVLTDKGFIAHSKDQTNHKIQMILHPCANRNSSVHCNWSVSCTNGCQCVSCKSTRTVPDQSLPKNPQRWLILERAKRQLFTTLLSLNLPIEDFHVKENGLAFDFLEDKRTNPNVSIEHVLTGHNNGVITINAAEADEGFLHTMKEEMGEPYRTILGHFRHEVGHYYWNIVIKDDYQLSQFRELFGDERADYTKALEHYYNQDKPKFKSSQFITPYASSHPHEDWAETWAHYLHIVDTLETAVSYGISAYEPKINDFDDWYSEWARVAQTMNALNRSMGLSDAYPFILTEIVRKKLQFVDYLIDGFAHKA</sequence>
<dbReference type="InterPro" id="IPR031321">
    <property type="entry name" value="UCP012641"/>
</dbReference>
<feature type="domain" description="Zinc-ribbon" evidence="1">
    <location>
        <begin position="4"/>
        <end position="98"/>
    </location>
</feature>
<dbReference type="EMBL" id="CP102381">
    <property type="protein sequence ID" value="WEJ62562.1"/>
    <property type="molecule type" value="Genomic_DNA"/>
</dbReference>
<dbReference type="RefSeq" id="WP_275594820.1">
    <property type="nucleotide sequence ID" value="NZ_CP102381.1"/>
</dbReference>
<evidence type="ECO:0000313" key="2">
    <source>
        <dbReference type="EMBL" id="WEJ62562.1"/>
    </source>
</evidence>
<dbReference type="Pfam" id="PF15887">
    <property type="entry name" value="Peptidase_Mx"/>
    <property type="match status" value="1"/>
</dbReference>
<dbReference type="PIRSF" id="PIRSF012641">
    <property type="entry name" value="UCP012641"/>
    <property type="match status" value="1"/>
</dbReference>
<dbReference type="Gene3D" id="3.40.390.70">
    <property type="match status" value="1"/>
</dbReference>
<gene>
    <name evidence="2" type="ORF">NR989_11190</name>
</gene>
<accession>A0ABY8CAL6</accession>
<proteinExistence type="predicted"/>
<reference evidence="2 3" key="1">
    <citation type="submission" date="2022-06" db="EMBL/GenBank/DDBJ databases">
        <title>Thiomicrohabdus sp. nov, an obligately chemolithoautotrophic, sulfur-oxidizing bacterium isolated from beach of Guanyin Mountain. Amoy.</title>
        <authorList>
            <person name="Zhu H."/>
        </authorList>
    </citation>
    <scope>NUCLEOTIDE SEQUENCE [LARGE SCALE GENOMIC DNA]</scope>
    <source>
        <strain evidence="2 3">XGS-01</strain>
    </source>
</reference>
<dbReference type="InterPro" id="IPR011201">
    <property type="entry name" value="Zinc-ribbon_6_bact"/>
</dbReference>
<protein>
    <submittedName>
        <fullName evidence="2">Zinc-binding peptidase</fullName>
    </submittedName>
</protein>
<evidence type="ECO:0000313" key="3">
    <source>
        <dbReference type="Proteomes" id="UP001222275"/>
    </source>
</evidence>